<name>A0A8S4QZZ8_9NEOP</name>
<proteinExistence type="predicted"/>
<dbReference type="Proteomes" id="UP000838756">
    <property type="component" value="Unassembled WGS sequence"/>
</dbReference>
<sequence>MDSWHRLRSDLTKCHGDTLRIIAVPWLRVMTLRAMESRQARRVAVWSGVRMRDTTRKVDGRAPCRTA</sequence>
<dbReference type="EMBL" id="CAKXAJ010024445">
    <property type="protein sequence ID" value="CAH2228740.1"/>
    <property type="molecule type" value="Genomic_DNA"/>
</dbReference>
<gene>
    <name evidence="1" type="primary">jg23592</name>
    <name evidence="1" type="ORF">PAEG_LOCUS8440</name>
</gene>
<comment type="caution">
    <text evidence="1">The sequence shown here is derived from an EMBL/GenBank/DDBJ whole genome shotgun (WGS) entry which is preliminary data.</text>
</comment>
<feature type="non-terminal residue" evidence="1">
    <location>
        <position position="67"/>
    </location>
</feature>
<dbReference type="AlphaFoldDB" id="A0A8S4QZZ8"/>
<accession>A0A8S4QZZ8</accession>
<reference evidence="1" key="1">
    <citation type="submission" date="2022-03" db="EMBL/GenBank/DDBJ databases">
        <authorList>
            <person name="Lindestad O."/>
        </authorList>
    </citation>
    <scope>NUCLEOTIDE SEQUENCE</scope>
</reference>
<evidence type="ECO:0000313" key="2">
    <source>
        <dbReference type="Proteomes" id="UP000838756"/>
    </source>
</evidence>
<organism evidence="1 2">
    <name type="scientific">Pararge aegeria aegeria</name>
    <dbReference type="NCBI Taxonomy" id="348720"/>
    <lineage>
        <taxon>Eukaryota</taxon>
        <taxon>Metazoa</taxon>
        <taxon>Ecdysozoa</taxon>
        <taxon>Arthropoda</taxon>
        <taxon>Hexapoda</taxon>
        <taxon>Insecta</taxon>
        <taxon>Pterygota</taxon>
        <taxon>Neoptera</taxon>
        <taxon>Endopterygota</taxon>
        <taxon>Lepidoptera</taxon>
        <taxon>Glossata</taxon>
        <taxon>Ditrysia</taxon>
        <taxon>Papilionoidea</taxon>
        <taxon>Nymphalidae</taxon>
        <taxon>Satyrinae</taxon>
        <taxon>Satyrini</taxon>
        <taxon>Parargina</taxon>
        <taxon>Pararge</taxon>
    </lineage>
</organism>
<evidence type="ECO:0000313" key="1">
    <source>
        <dbReference type="EMBL" id="CAH2228740.1"/>
    </source>
</evidence>
<keyword evidence="2" id="KW-1185">Reference proteome</keyword>
<protein>
    <submittedName>
        <fullName evidence="1">Jg23592 protein</fullName>
    </submittedName>
</protein>